<reference evidence="1 2" key="1">
    <citation type="journal article" date="2015" name="Genome Announc.">
        <title>Draft Genome Sequence of a Heterotrophic Facultative Anaerobic Thermophilic Bacterium, Ardenticatena maritima Strain 110ST.</title>
        <authorList>
            <person name="Kawaichi S."/>
            <person name="Yoshida T."/>
            <person name="Sako Y."/>
            <person name="Nakamura R."/>
        </authorList>
    </citation>
    <scope>NUCLEOTIDE SEQUENCE [LARGE SCALE GENOMIC DNA]</scope>
    <source>
        <strain evidence="1 2">110S</strain>
    </source>
</reference>
<keyword evidence="2" id="KW-1185">Reference proteome</keyword>
<evidence type="ECO:0000313" key="2">
    <source>
        <dbReference type="Proteomes" id="UP000037784"/>
    </source>
</evidence>
<evidence type="ECO:0000313" key="1">
    <source>
        <dbReference type="EMBL" id="GAP63289.1"/>
    </source>
</evidence>
<comment type="caution">
    <text evidence="1">The sequence shown here is derived from an EMBL/GenBank/DDBJ whole genome shotgun (WGS) entry which is preliminary data.</text>
</comment>
<dbReference type="InParanoid" id="A0A0M8K9N1"/>
<dbReference type="EMBL" id="BBZA01000134">
    <property type="protein sequence ID" value="GAP63289.1"/>
    <property type="molecule type" value="Genomic_DNA"/>
</dbReference>
<dbReference type="Proteomes" id="UP000037784">
    <property type="component" value="Unassembled WGS sequence"/>
</dbReference>
<protein>
    <submittedName>
        <fullName evidence="1">Uncharacterized protein</fullName>
    </submittedName>
</protein>
<dbReference type="AlphaFoldDB" id="A0A0M8K9N1"/>
<reference evidence="2" key="2">
    <citation type="submission" date="2015-08" db="EMBL/GenBank/DDBJ databases">
        <title>Draft Genome Sequence of a Heterotrophic Facultative Anaerobic Bacterium Ardenticatena maritima Strain 110S.</title>
        <authorList>
            <person name="Kawaichi S."/>
            <person name="Yoshida T."/>
            <person name="Sako Y."/>
            <person name="Nakamura R."/>
        </authorList>
    </citation>
    <scope>NUCLEOTIDE SEQUENCE [LARGE SCALE GENOMIC DNA]</scope>
    <source>
        <strain evidence="2">110S</strain>
    </source>
</reference>
<gene>
    <name evidence="1" type="ORF">ARMA_1713</name>
</gene>
<organism evidence="1 2">
    <name type="scientific">Ardenticatena maritima</name>
    <dbReference type="NCBI Taxonomy" id="872965"/>
    <lineage>
        <taxon>Bacteria</taxon>
        <taxon>Bacillati</taxon>
        <taxon>Chloroflexota</taxon>
        <taxon>Ardenticatenia</taxon>
        <taxon>Ardenticatenales</taxon>
        <taxon>Ardenticatenaceae</taxon>
        <taxon>Ardenticatena</taxon>
    </lineage>
</organism>
<accession>A0A0M8K9N1</accession>
<proteinExistence type="predicted"/>
<name>A0A0M8K9N1_9CHLR</name>
<sequence>MAGKWGRLVRNVSVRGKQKGAPHGRRPLLRAVVRVLADHQG</sequence>